<reference evidence="2 3" key="1">
    <citation type="submission" date="2019-03" db="EMBL/GenBank/DDBJ databases">
        <title>Genomic Encyclopedia of Type Strains, Phase III (KMG-III): the genomes of soil and plant-associated and newly described type strains.</title>
        <authorList>
            <person name="Whitman W."/>
        </authorList>
    </citation>
    <scope>NUCLEOTIDE SEQUENCE [LARGE SCALE GENOMIC DNA]</scope>
    <source>
        <strain evidence="2 3">CGMCC 1.12802</strain>
    </source>
</reference>
<protein>
    <submittedName>
        <fullName evidence="2">T5orf172 domain-containing protein</fullName>
    </submittedName>
</protein>
<dbReference type="Proteomes" id="UP000295313">
    <property type="component" value="Unassembled WGS sequence"/>
</dbReference>
<dbReference type="EMBL" id="SOEO01000003">
    <property type="protein sequence ID" value="TDX83272.1"/>
    <property type="molecule type" value="Genomic_DNA"/>
</dbReference>
<keyword evidence="3" id="KW-1185">Reference proteome</keyword>
<dbReference type="Pfam" id="PF13455">
    <property type="entry name" value="MUG113"/>
    <property type="match status" value="1"/>
</dbReference>
<dbReference type="AlphaFoldDB" id="A0A4R8I9D8"/>
<dbReference type="OrthoDB" id="647741at2"/>
<gene>
    <name evidence="2" type="ORF">B0I22_3352</name>
</gene>
<accession>A0A4R8I9D8</accession>
<dbReference type="RefSeq" id="WP_133946444.1">
    <property type="nucleotide sequence ID" value="NZ_SOEO01000003.1"/>
</dbReference>
<proteinExistence type="predicted"/>
<dbReference type="InterPro" id="IPR018306">
    <property type="entry name" value="Phage_T5_Orf172_DNA-bd"/>
</dbReference>
<sequence length="159" mass="19082">MRINFTNQNHKEIIELYAIKDEEEERASQTFTMNLTYGIIPRYLYLMKIQNENIYKIGITNNLNKRQSELQTGNPYFINIVFAVEADLTDYFGREIIYLEKFLHKNYYERKIHREWYSLTKMDVCKIFLFLTTSIYARELPDIIPGTGLLEDVLENCRK</sequence>
<evidence type="ECO:0000313" key="3">
    <source>
        <dbReference type="Proteomes" id="UP000295313"/>
    </source>
</evidence>
<evidence type="ECO:0000313" key="2">
    <source>
        <dbReference type="EMBL" id="TDX83272.1"/>
    </source>
</evidence>
<dbReference type="SMART" id="SM00974">
    <property type="entry name" value="T5orf172"/>
    <property type="match status" value="1"/>
</dbReference>
<organism evidence="2 3">
    <name type="scientific">Epilithonimonas xixisoli</name>
    <dbReference type="NCBI Taxonomy" id="1476462"/>
    <lineage>
        <taxon>Bacteria</taxon>
        <taxon>Pseudomonadati</taxon>
        <taxon>Bacteroidota</taxon>
        <taxon>Flavobacteriia</taxon>
        <taxon>Flavobacteriales</taxon>
        <taxon>Weeksellaceae</taxon>
        <taxon>Chryseobacterium group</taxon>
        <taxon>Epilithonimonas</taxon>
    </lineage>
</organism>
<evidence type="ECO:0000259" key="1">
    <source>
        <dbReference type="SMART" id="SM00974"/>
    </source>
</evidence>
<feature type="domain" description="Bacteriophage T5 Orf172 DNA-binding" evidence="1">
    <location>
        <begin position="49"/>
        <end position="131"/>
    </location>
</feature>
<comment type="caution">
    <text evidence="2">The sequence shown here is derived from an EMBL/GenBank/DDBJ whole genome shotgun (WGS) entry which is preliminary data.</text>
</comment>
<name>A0A4R8I9D8_9FLAO</name>